<dbReference type="InterPro" id="IPR005090">
    <property type="entry name" value="RepC_N"/>
</dbReference>
<evidence type="ECO:0000313" key="5">
    <source>
        <dbReference type="Proteomes" id="UP001595721"/>
    </source>
</evidence>
<dbReference type="NCBIfam" id="NF010396">
    <property type="entry name" value="PRK13824.1"/>
    <property type="match status" value="1"/>
</dbReference>
<feature type="domain" description="Plasmid replication protein C N-terminal" evidence="2">
    <location>
        <begin position="13"/>
        <end position="184"/>
    </location>
</feature>
<dbReference type="Gene3D" id="1.10.10.10">
    <property type="entry name" value="Winged helix-like DNA-binding domain superfamily/Winged helix DNA-binding domain"/>
    <property type="match status" value="1"/>
</dbReference>
<evidence type="ECO:0000259" key="2">
    <source>
        <dbReference type="Pfam" id="PF03428"/>
    </source>
</evidence>
<organism evidence="4 5">
    <name type="scientific">Paracoccus mangrovi</name>
    <dbReference type="NCBI Taxonomy" id="1715645"/>
    <lineage>
        <taxon>Bacteria</taxon>
        <taxon>Pseudomonadati</taxon>
        <taxon>Pseudomonadota</taxon>
        <taxon>Alphaproteobacteria</taxon>
        <taxon>Rhodobacterales</taxon>
        <taxon>Paracoccaceae</taxon>
        <taxon>Paracoccus</taxon>
    </lineage>
</organism>
<sequence length="390" mass="42863">MKHISMTPFGRQPVTAGLLAARALAEAPAPQDRADKWALLRDLTAARGAYGVSDRDLAVLAALISFHPRAELTDDAQLIVFPSNASLSARTHGMPESTLRRHLAALIKAGLILRRDSPNGKRYATRGASGQLARAFGFDLRPLLVQAGEIAAHADTARNTQARMRDLRTSITIHLRDAMKLIAWGRNQISACWDQLTEALTLMQRHLRRKLDATHLERMQRAAFDLVTRITDLIPPETTQTSANDSQNERHLQNSIPDSHESESCTEDARDKAKPATDPATRIPLGLVLKAAPDLADYAPGEIRTPRDLLDTAHRLRPMLGIGEETWHDACRIMGPEPAAITLACMLQSVGRIANPGGYLRNLSHRARRGQFSAARMVQALLRAERTCPG</sequence>
<name>A0ABV7R754_9RHOB</name>
<dbReference type="Pfam" id="PF03428">
    <property type="entry name" value="RP-C"/>
    <property type="match status" value="1"/>
</dbReference>
<feature type="compositionally biased region" description="Basic and acidic residues" evidence="1">
    <location>
        <begin position="247"/>
        <end position="275"/>
    </location>
</feature>
<dbReference type="InterPro" id="IPR047611">
    <property type="entry name" value="RepABC_RepC"/>
</dbReference>
<feature type="compositionally biased region" description="Polar residues" evidence="1">
    <location>
        <begin position="237"/>
        <end position="246"/>
    </location>
</feature>
<evidence type="ECO:0000256" key="1">
    <source>
        <dbReference type="SAM" id="MobiDB-lite"/>
    </source>
</evidence>
<dbReference type="InterPro" id="IPR021760">
    <property type="entry name" value="RepC_C"/>
</dbReference>
<protein>
    <submittedName>
        <fullName evidence="4">Plasmid replication protein RepC</fullName>
    </submittedName>
</protein>
<dbReference type="InterPro" id="IPR036390">
    <property type="entry name" value="WH_DNA-bd_sf"/>
</dbReference>
<dbReference type="InterPro" id="IPR011991">
    <property type="entry name" value="ArsR-like_HTH"/>
</dbReference>
<dbReference type="CDD" id="cd00090">
    <property type="entry name" value="HTH_ARSR"/>
    <property type="match status" value="1"/>
</dbReference>
<dbReference type="SUPFAM" id="SSF46785">
    <property type="entry name" value="Winged helix' DNA-binding domain"/>
    <property type="match status" value="1"/>
</dbReference>
<dbReference type="InterPro" id="IPR036388">
    <property type="entry name" value="WH-like_DNA-bd_sf"/>
</dbReference>
<dbReference type="NCBIfam" id="NF040974">
    <property type="entry name" value="RepABC_RepC"/>
    <property type="match status" value="1"/>
</dbReference>
<dbReference type="Proteomes" id="UP001595721">
    <property type="component" value="Unassembled WGS sequence"/>
</dbReference>
<reference evidence="5" key="1">
    <citation type="journal article" date="2019" name="Int. J. Syst. Evol. Microbiol.">
        <title>The Global Catalogue of Microorganisms (GCM) 10K type strain sequencing project: providing services to taxonomists for standard genome sequencing and annotation.</title>
        <authorList>
            <consortium name="The Broad Institute Genomics Platform"/>
            <consortium name="The Broad Institute Genome Sequencing Center for Infectious Disease"/>
            <person name="Wu L."/>
            <person name="Ma J."/>
        </authorList>
    </citation>
    <scope>NUCLEOTIDE SEQUENCE [LARGE SCALE GENOMIC DNA]</scope>
    <source>
        <strain evidence="5">KCTC 42899</strain>
    </source>
</reference>
<keyword evidence="5" id="KW-1185">Reference proteome</keyword>
<dbReference type="RefSeq" id="WP_377745936.1">
    <property type="nucleotide sequence ID" value="NZ_JBHRXJ010000015.1"/>
</dbReference>
<evidence type="ECO:0000259" key="3">
    <source>
        <dbReference type="Pfam" id="PF11800"/>
    </source>
</evidence>
<evidence type="ECO:0000313" key="4">
    <source>
        <dbReference type="EMBL" id="MFC3529838.1"/>
    </source>
</evidence>
<dbReference type="EMBL" id="JBHRXJ010000015">
    <property type="protein sequence ID" value="MFC3529838.1"/>
    <property type="molecule type" value="Genomic_DNA"/>
</dbReference>
<gene>
    <name evidence="4" type="primary">repC</name>
    <name evidence="4" type="ORF">ACFOMH_16815</name>
</gene>
<dbReference type="Pfam" id="PF11800">
    <property type="entry name" value="RP-C_C"/>
    <property type="match status" value="1"/>
</dbReference>
<proteinExistence type="predicted"/>
<accession>A0ABV7R754</accession>
<comment type="caution">
    <text evidence="4">The sequence shown here is derived from an EMBL/GenBank/DDBJ whole genome shotgun (WGS) entry which is preliminary data.</text>
</comment>
<feature type="region of interest" description="Disordered" evidence="1">
    <location>
        <begin position="237"/>
        <end position="279"/>
    </location>
</feature>
<feature type="domain" description="Plasmid replication protein C C-terminal" evidence="3">
    <location>
        <begin position="284"/>
        <end position="383"/>
    </location>
</feature>